<evidence type="ECO:0000259" key="1">
    <source>
        <dbReference type="Pfam" id="PF01323"/>
    </source>
</evidence>
<feature type="domain" description="DSBA-like thioredoxin" evidence="1">
    <location>
        <begin position="3"/>
        <end position="91"/>
    </location>
</feature>
<accession>A0A1Y3BMC9</accession>
<dbReference type="InterPro" id="IPR001853">
    <property type="entry name" value="DSBA-like_thioredoxin_dom"/>
</dbReference>
<evidence type="ECO:0000313" key="3">
    <source>
        <dbReference type="Proteomes" id="UP000194236"/>
    </source>
</evidence>
<dbReference type="GO" id="GO:0004602">
    <property type="term" value="F:glutathione peroxidase activity"/>
    <property type="evidence" value="ECO:0007669"/>
    <property type="project" value="TreeGrafter"/>
</dbReference>
<dbReference type="GO" id="GO:0004364">
    <property type="term" value="F:glutathione transferase activity"/>
    <property type="evidence" value="ECO:0007669"/>
    <property type="project" value="TreeGrafter"/>
</dbReference>
<dbReference type="InterPro" id="IPR036249">
    <property type="entry name" value="Thioredoxin-like_sf"/>
</dbReference>
<dbReference type="Proteomes" id="UP000194236">
    <property type="component" value="Unassembled WGS sequence"/>
</dbReference>
<reference evidence="2 3" key="1">
    <citation type="submission" date="2017-03" db="EMBL/GenBank/DDBJ databases">
        <title>Genome Survey of Euroglyphus maynei.</title>
        <authorList>
            <person name="Arlian L.G."/>
            <person name="Morgan M.S."/>
            <person name="Rider S.D."/>
        </authorList>
    </citation>
    <scope>NUCLEOTIDE SEQUENCE [LARGE SCALE GENOMIC DNA]</scope>
    <source>
        <strain evidence="2">Arlian Lab</strain>
        <tissue evidence="2">Whole body</tissue>
    </source>
</reference>
<dbReference type="SUPFAM" id="SSF52833">
    <property type="entry name" value="Thioredoxin-like"/>
    <property type="match status" value="1"/>
</dbReference>
<protein>
    <recommendedName>
        <fullName evidence="1">DSBA-like thioredoxin domain-containing protein</fullName>
    </recommendedName>
</protein>
<feature type="non-terminal residue" evidence="2">
    <location>
        <position position="115"/>
    </location>
</feature>
<name>A0A1Y3BMC9_EURMA</name>
<comment type="caution">
    <text evidence="2">The sequence shown here is derived from an EMBL/GenBank/DDBJ whole genome shotgun (WGS) entry which is preliminary data.</text>
</comment>
<evidence type="ECO:0000313" key="2">
    <source>
        <dbReference type="EMBL" id="OTF82129.1"/>
    </source>
</evidence>
<dbReference type="PANTHER" id="PTHR42943:SF2">
    <property type="entry name" value="GLUTATHIONE S-TRANSFERASE KAPPA 1"/>
    <property type="match status" value="1"/>
</dbReference>
<gene>
    <name evidence="2" type="ORF">BLA29_004176</name>
</gene>
<dbReference type="GO" id="GO:0006749">
    <property type="term" value="P:glutathione metabolic process"/>
    <property type="evidence" value="ECO:0007669"/>
    <property type="project" value="TreeGrafter"/>
</dbReference>
<dbReference type="GO" id="GO:0005777">
    <property type="term" value="C:peroxisome"/>
    <property type="evidence" value="ECO:0007669"/>
    <property type="project" value="TreeGrafter"/>
</dbReference>
<dbReference type="PANTHER" id="PTHR42943">
    <property type="entry name" value="GLUTATHIONE S-TRANSFERASE KAPPA"/>
    <property type="match status" value="1"/>
</dbReference>
<organism evidence="2 3">
    <name type="scientific">Euroglyphus maynei</name>
    <name type="common">Mayne's house dust mite</name>
    <dbReference type="NCBI Taxonomy" id="6958"/>
    <lineage>
        <taxon>Eukaryota</taxon>
        <taxon>Metazoa</taxon>
        <taxon>Ecdysozoa</taxon>
        <taxon>Arthropoda</taxon>
        <taxon>Chelicerata</taxon>
        <taxon>Arachnida</taxon>
        <taxon>Acari</taxon>
        <taxon>Acariformes</taxon>
        <taxon>Sarcoptiformes</taxon>
        <taxon>Astigmata</taxon>
        <taxon>Psoroptidia</taxon>
        <taxon>Analgoidea</taxon>
        <taxon>Pyroglyphidae</taxon>
        <taxon>Pyroglyphinae</taxon>
        <taxon>Euroglyphus</taxon>
    </lineage>
</organism>
<proteinExistence type="predicted"/>
<dbReference type="EMBL" id="MUJZ01010086">
    <property type="protein sequence ID" value="OTF82129.1"/>
    <property type="molecule type" value="Genomic_DNA"/>
</dbReference>
<dbReference type="AlphaFoldDB" id="A0A1Y3BMC9"/>
<dbReference type="GO" id="GO:0005739">
    <property type="term" value="C:mitochondrion"/>
    <property type="evidence" value="ECO:0007669"/>
    <property type="project" value="TreeGrafter"/>
</dbReference>
<dbReference type="Pfam" id="PF01323">
    <property type="entry name" value="DSBA"/>
    <property type="match status" value="1"/>
</dbReference>
<sequence length="115" mass="13477">MTVVEFFFDILSSFSVFQHELLQRQLGHWKSMELKLTPVLIRKVFEASQNPPPGLNPAKAIYLSSDLKICSQFYKIPYEVPKEFMKIAMERKLDKTQLFLTAIQSHIDESTFHRL</sequence>
<dbReference type="OrthoDB" id="4664297at2759"/>
<dbReference type="InterPro" id="IPR051924">
    <property type="entry name" value="GST_Kappa/NadH"/>
</dbReference>
<dbReference type="Gene3D" id="3.40.30.10">
    <property type="entry name" value="Glutaredoxin"/>
    <property type="match status" value="1"/>
</dbReference>
<keyword evidence="3" id="KW-1185">Reference proteome</keyword>